<dbReference type="GO" id="GO:0005576">
    <property type="term" value="C:extracellular region"/>
    <property type="evidence" value="ECO:0007669"/>
    <property type="project" value="UniProtKB-SubCell"/>
</dbReference>
<evidence type="ECO:0000256" key="6">
    <source>
        <dbReference type="PROSITE-ProRule" id="PRU00479"/>
    </source>
</evidence>
<comment type="subcellular location">
    <subcellularLocation>
        <location evidence="1">Secreted</location>
    </subcellularLocation>
</comment>
<dbReference type="RefSeq" id="XP_020859242.1">
    <property type="nucleotide sequence ID" value="XM_021003583.1"/>
</dbReference>
<gene>
    <name evidence="9" type="primary">LOC110219870</name>
</gene>
<dbReference type="KEGG" id="pcw:110219870"/>
<comment type="similarity">
    <text evidence="2">Belongs to the seminal plasma protein family.</text>
</comment>
<keyword evidence="3" id="KW-0964">Secreted</keyword>
<evidence type="ECO:0000259" key="7">
    <source>
        <dbReference type="PROSITE" id="PS51092"/>
    </source>
</evidence>
<evidence type="ECO:0000313" key="8">
    <source>
        <dbReference type="Proteomes" id="UP000515140"/>
    </source>
</evidence>
<sequence>MGTVDFNNPTSEDEVGHKESGLTRYRNIRPKPALILSPETILKPYAFPFIYENVRYDHCTTVNSDYAWCSVESIFNGKWRYCISADPPACKFPFLFGKKLYHDCTMDGYVLGKTWCALTHNYNMNGLWKPCSPNGVEVSRVRGPPAYFLSIHCLEKYYFSSHEVYLQ</sequence>
<dbReference type="Proteomes" id="UP000515140">
    <property type="component" value="Unplaced"/>
</dbReference>
<comment type="caution">
    <text evidence="6">Lacks conserved residue(s) required for the propagation of feature annotation.</text>
</comment>
<dbReference type="InterPro" id="IPR036943">
    <property type="entry name" value="FN_type2_sf"/>
</dbReference>
<dbReference type="PANTHER" id="PTHR22918:SF5">
    <property type="entry name" value="BINDER OF SPERM PROTEIN HOMOLOG 2"/>
    <property type="match status" value="1"/>
</dbReference>
<dbReference type="InParanoid" id="A0A6P5LLQ9"/>
<dbReference type="InterPro" id="IPR051666">
    <property type="entry name" value="SP_Capacitation_Regulator"/>
</dbReference>
<dbReference type="Pfam" id="PF00040">
    <property type="entry name" value="fn2"/>
    <property type="match status" value="2"/>
</dbReference>
<dbReference type="GeneID" id="110219870"/>
<reference evidence="9" key="1">
    <citation type="submission" date="2025-08" db="UniProtKB">
        <authorList>
            <consortium name="RefSeq"/>
        </authorList>
    </citation>
    <scope>IDENTIFICATION</scope>
    <source>
        <tissue evidence="9">Spleen</tissue>
    </source>
</reference>
<keyword evidence="4" id="KW-0677">Repeat</keyword>
<dbReference type="InterPro" id="IPR000562">
    <property type="entry name" value="FN_type2_dom"/>
</dbReference>
<keyword evidence="5 6" id="KW-1015">Disulfide bond</keyword>
<proteinExistence type="inferred from homology"/>
<dbReference type="GO" id="GO:0008201">
    <property type="term" value="F:heparin binding"/>
    <property type="evidence" value="ECO:0007669"/>
    <property type="project" value="TreeGrafter"/>
</dbReference>
<dbReference type="SMART" id="SM00059">
    <property type="entry name" value="FN2"/>
    <property type="match status" value="2"/>
</dbReference>
<dbReference type="Gene3D" id="2.10.10.10">
    <property type="entry name" value="Fibronectin, type II, collagen-binding"/>
    <property type="match status" value="2"/>
</dbReference>
<evidence type="ECO:0000256" key="4">
    <source>
        <dbReference type="ARBA" id="ARBA00022737"/>
    </source>
</evidence>
<dbReference type="GO" id="GO:0009986">
    <property type="term" value="C:cell surface"/>
    <property type="evidence" value="ECO:0007669"/>
    <property type="project" value="TreeGrafter"/>
</dbReference>
<evidence type="ECO:0000256" key="1">
    <source>
        <dbReference type="ARBA" id="ARBA00004613"/>
    </source>
</evidence>
<organism evidence="8 9">
    <name type="scientific">Phascolarctos cinereus</name>
    <name type="common">Koala</name>
    <dbReference type="NCBI Taxonomy" id="38626"/>
    <lineage>
        <taxon>Eukaryota</taxon>
        <taxon>Metazoa</taxon>
        <taxon>Chordata</taxon>
        <taxon>Craniata</taxon>
        <taxon>Vertebrata</taxon>
        <taxon>Euteleostomi</taxon>
        <taxon>Mammalia</taxon>
        <taxon>Metatheria</taxon>
        <taxon>Diprotodontia</taxon>
        <taxon>Phascolarctidae</taxon>
        <taxon>Phascolarctos</taxon>
    </lineage>
</organism>
<accession>A0A6P5LLQ9</accession>
<dbReference type="AlphaFoldDB" id="A0A6P5LLQ9"/>
<dbReference type="CDD" id="cd00062">
    <property type="entry name" value="FN2"/>
    <property type="match status" value="1"/>
</dbReference>
<dbReference type="PANTHER" id="PTHR22918">
    <property type="entry name" value="SEMINAL PLASMA PROTEIN"/>
    <property type="match status" value="1"/>
</dbReference>
<name>A0A6P5LLQ9_PHACI</name>
<keyword evidence="8" id="KW-1185">Reference proteome</keyword>
<feature type="disulfide bond" evidence="6">
    <location>
        <begin position="90"/>
        <end position="116"/>
    </location>
</feature>
<dbReference type="SUPFAM" id="SSF57440">
    <property type="entry name" value="Kringle-like"/>
    <property type="match status" value="2"/>
</dbReference>
<dbReference type="InterPro" id="IPR013806">
    <property type="entry name" value="Kringle-like"/>
</dbReference>
<feature type="disulfide bond" evidence="6">
    <location>
        <begin position="104"/>
        <end position="131"/>
    </location>
</feature>
<feature type="domain" description="Fibronectin type-II" evidence="7">
    <location>
        <begin position="85"/>
        <end position="133"/>
    </location>
</feature>
<evidence type="ECO:0000313" key="9">
    <source>
        <dbReference type="RefSeq" id="XP_020859242.1"/>
    </source>
</evidence>
<evidence type="ECO:0000256" key="2">
    <source>
        <dbReference type="ARBA" id="ARBA00010011"/>
    </source>
</evidence>
<dbReference type="PROSITE" id="PS51092">
    <property type="entry name" value="FN2_2"/>
    <property type="match status" value="2"/>
</dbReference>
<dbReference type="GO" id="GO:0048240">
    <property type="term" value="P:sperm capacitation"/>
    <property type="evidence" value="ECO:0007669"/>
    <property type="project" value="TreeGrafter"/>
</dbReference>
<feature type="domain" description="Fibronectin type-II" evidence="7">
    <location>
        <begin position="40"/>
        <end position="84"/>
    </location>
</feature>
<protein>
    <submittedName>
        <fullName evidence="9">Binder of sperm protein homolog 2-like</fullName>
    </submittedName>
</protein>
<evidence type="ECO:0000256" key="5">
    <source>
        <dbReference type="ARBA" id="ARBA00023157"/>
    </source>
</evidence>
<evidence type="ECO:0000256" key="3">
    <source>
        <dbReference type="ARBA" id="ARBA00022525"/>
    </source>
</evidence>